<protein>
    <submittedName>
        <fullName evidence="1">Uncharacterized protein</fullName>
    </submittedName>
</protein>
<evidence type="ECO:0000313" key="2">
    <source>
        <dbReference type="Proteomes" id="UP000198427"/>
    </source>
</evidence>
<reference evidence="1 2" key="1">
    <citation type="submission" date="2017-06" db="EMBL/GenBank/DDBJ databases">
        <authorList>
            <person name="Varghese N."/>
            <person name="Submissions S."/>
        </authorList>
    </citation>
    <scope>NUCLEOTIDE SEQUENCE [LARGE SCALE GENOMIC DNA]</scope>
    <source>
        <strain evidence="1 2">DSM 26989</strain>
    </source>
</reference>
<name>A0AA94IU59_9BACT</name>
<proteinExistence type="predicted"/>
<dbReference type="EMBL" id="FZNZ01000012">
    <property type="protein sequence ID" value="SNR82202.1"/>
    <property type="molecule type" value="Genomic_DNA"/>
</dbReference>
<sequence>MSQHPYSFLYPIFSPRFKAYLILSGCPGQIVRRPRTGCTEASDKLYEGLGQVVRTPRTDYPETSDWL</sequence>
<gene>
    <name evidence="1" type="ORF">SAMN06265364_11278</name>
</gene>
<accession>A0AA94IU59</accession>
<dbReference type="Proteomes" id="UP000198427">
    <property type="component" value="Unassembled WGS sequence"/>
</dbReference>
<keyword evidence="2" id="KW-1185">Reference proteome</keyword>
<organism evidence="1 2">
    <name type="scientific">Prevotella jejuni</name>
    <dbReference type="NCBI Taxonomy" id="1177574"/>
    <lineage>
        <taxon>Bacteria</taxon>
        <taxon>Pseudomonadati</taxon>
        <taxon>Bacteroidota</taxon>
        <taxon>Bacteroidia</taxon>
        <taxon>Bacteroidales</taxon>
        <taxon>Prevotellaceae</taxon>
        <taxon>Prevotella</taxon>
    </lineage>
</organism>
<dbReference type="AlphaFoldDB" id="A0AA94IU59"/>
<comment type="caution">
    <text evidence="1">The sequence shown here is derived from an EMBL/GenBank/DDBJ whole genome shotgun (WGS) entry which is preliminary data.</text>
</comment>
<evidence type="ECO:0000313" key="1">
    <source>
        <dbReference type="EMBL" id="SNR82202.1"/>
    </source>
</evidence>